<accession>A0A3R7FXN2</accession>
<dbReference type="EMBL" id="RAPO01000001">
    <property type="protein sequence ID" value="RKD97577.1"/>
    <property type="molecule type" value="Genomic_DNA"/>
</dbReference>
<evidence type="ECO:0008006" key="4">
    <source>
        <dbReference type="Google" id="ProtNLM"/>
    </source>
</evidence>
<evidence type="ECO:0000313" key="2">
    <source>
        <dbReference type="EMBL" id="RKD97577.1"/>
    </source>
</evidence>
<keyword evidence="3" id="KW-1185">Reference proteome</keyword>
<dbReference type="RefSeq" id="WP_120243101.1">
    <property type="nucleotide sequence ID" value="NZ_RAPO01000001.1"/>
</dbReference>
<protein>
    <recommendedName>
        <fullName evidence="4">DUF3784 domain-containing protein</fullName>
    </recommendedName>
</protein>
<dbReference type="Proteomes" id="UP000283805">
    <property type="component" value="Unassembled WGS sequence"/>
</dbReference>
<evidence type="ECO:0000256" key="1">
    <source>
        <dbReference type="SAM" id="Phobius"/>
    </source>
</evidence>
<reference evidence="2 3" key="1">
    <citation type="submission" date="2018-09" db="EMBL/GenBank/DDBJ databases">
        <title>Genomic Encyclopedia of Archaeal and Bacterial Type Strains, Phase II (KMG-II): from individual species to whole genera.</title>
        <authorList>
            <person name="Goeker M."/>
        </authorList>
    </citation>
    <scope>NUCLEOTIDE SEQUENCE [LARGE SCALE GENOMIC DNA]</scope>
    <source>
        <strain evidence="2 3">DSM 13151</strain>
    </source>
</reference>
<keyword evidence="1" id="KW-1133">Transmembrane helix</keyword>
<comment type="caution">
    <text evidence="2">The sequence shown here is derived from an EMBL/GenBank/DDBJ whole genome shotgun (WGS) entry which is preliminary data.</text>
</comment>
<evidence type="ECO:0000313" key="3">
    <source>
        <dbReference type="Proteomes" id="UP000283805"/>
    </source>
</evidence>
<dbReference type="OrthoDB" id="156026at2157"/>
<organism evidence="2 3">
    <name type="scientific">Halopiger aswanensis</name>
    <dbReference type="NCBI Taxonomy" id="148449"/>
    <lineage>
        <taxon>Archaea</taxon>
        <taxon>Methanobacteriati</taxon>
        <taxon>Methanobacteriota</taxon>
        <taxon>Stenosarchaea group</taxon>
        <taxon>Halobacteria</taxon>
        <taxon>Halobacteriales</taxon>
        <taxon>Natrialbaceae</taxon>
        <taxon>Halopiger</taxon>
    </lineage>
</organism>
<feature type="transmembrane region" description="Helical" evidence="1">
    <location>
        <begin position="75"/>
        <end position="95"/>
    </location>
</feature>
<dbReference type="AlphaFoldDB" id="A0A3R7FXN2"/>
<gene>
    <name evidence="2" type="ORF">ATJ93_0566</name>
</gene>
<keyword evidence="1" id="KW-0812">Transmembrane</keyword>
<keyword evidence="1" id="KW-0472">Membrane</keyword>
<proteinExistence type="predicted"/>
<feature type="transmembrane region" description="Helical" evidence="1">
    <location>
        <begin position="48"/>
        <end position="69"/>
    </location>
</feature>
<feature type="transmembrane region" description="Helical" evidence="1">
    <location>
        <begin position="6"/>
        <end position="27"/>
    </location>
</feature>
<name>A0A3R7FXN2_9EURY</name>
<sequence>MVDPSYVSGAVWFVCGVAILYLGYLIGVRGRAELHADYDESSGVDPAYVSRWVGATALLMGTLVVLYAIREVIYGFQPVALGGLLVALLVLSYVTKLIARGVGSRES</sequence>